<evidence type="ECO:0000256" key="1">
    <source>
        <dbReference type="SAM" id="MobiDB-lite"/>
    </source>
</evidence>
<keyword evidence="3" id="KW-1185">Reference proteome</keyword>
<feature type="compositionally biased region" description="Basic and acidic residues" evidence="1">
    <location>
        <begin position="26"/>
        <end position="37"/>
    </location>
</feature>
<dbReference type="AlphaFoldDB" id="A0A2V1CYI3"/>
<sequence>MYPSLRRRCEEEAWISGNEDAAASNKGHDEHSADEGSSRTGNSSDESLEEENEDSGEEDWSDESSEDGPYESFVASGESATTPTQHLMRVNFSLATARRRTAPAMATAAFLCLSWIRCSKAGGMGTLGGFCTPQHVNQSIGSELEYRPN</sequence>
<dbReference type="Proteomes" id="UP000244855">
    <property type="component" value="Unassembled WGS sequence"/>
</dbReference>
<proteinExistence type="predicted"/>
<gene>
    <name evidence="2" type="ORF">DM02DRAFT_664947</name>
</gene>
<name>A0A2V1CYI3_9PLEO</name>
<reference evidence="2 3" key="1">
    <citation type="journal article" date="2018" name="Sci. Rep.">
        <title>Comparative genomics provides insights into the lifestyle and reveals functional heterogeneity of dark septate endophytic fungi.</title>
        <authorList>
            <person name="Knapp D.G."/>
            <person name="Nemeth J.B."/>
            <person name="Barry K."/>
            <person name="Hainaut M."/>
            <person name="Henrissat B."/>
            <person name="Johnson J."/>
            <person name="Kuo A."/>
            <person name="Lim J.H.P."/>
            <person name="Lipzen A."/>
            <person name="Nolan M."/>
            <person name="Ohm R.A."/>
            <person name="Tamas L."/>
            <person name="Grigoriev I.V."/>
            <person name="Spatafora J.W."/>
            <person name="Nagy L.G."/>
            <person name="Kovacs G.M."/>
        </authorList>
    </citation>
    <scope>NUCLEOTIDE SEQUENCE [LARGE SCALE GENOMIC DNA]</scope>
    <source>
        <strain evidence="2 3">DSE2036</strain>
    </source>
</reference>
<dbReference type="EMBL" id="KZ806234">
    <property type="protein sequence ID" value="PVH90544.1"/>
    <property type="molecule type" value="Genomic_DNA"/>
</dbReference>
<organism evidence="2 3">
    <name type="scientific">Periconia macrospinosa</name>
    <dbReference type="NCBI Taxonomy" id="97972"/>
    <lineage>
        <taxon>Eukaryota</taxon>
        <taxon>Fungi</taxon>
        <taxon>Dikarya</taxon>
        <taxon>Ascomycota</taxon>
        <taxon>Pezizomycotina</taxon>
        <taxon>Dothideomycetes</taxon>
        <taxon>Pleosporomycetidae</taxon>
        <taxon>Pleosporales</taxon>
        <taxon>Massarineae</taxon>
        <taxon>Periconiaceae</taxon>
        <taxon>Periconia</taxon>
    </lineage>
</organism>
<evidence type="ECO:0000313" key="2">
    <source>
        <dbReference type="EMBL" id="PVH90544.1"/>
    </source>
</evidence>
<feature type="compositionally biased region" description="Acidic residues" evidence="1">
    <location>
        <begin position="46"/>
        <end position="69"/>
    </location>
</feature>
<evidence type="ECO:0000313" key="3">
    <source>
        <dbReference type="Proteomes" id="UP000244855"/>
    </source>
</evidence>
<protein>
    <submittedName>
        <fullName evidence="2">Uncharacterized protein</fullName>
    </submittedName>
</protein>
<accession>A0A2V1CYI3</accession>
<feature type="region of interest" description="Disordered" evidence="1">
    <location>
        <begin position="15"/>
        <end position="85"/>
    </location>
</feature>